<dbReference type="Proteomes" id="UP001152320">
    <property type="component" value="Chromosome 23"/>
</dbReference>
<dbReference type="PANTHER" id="PTHR13333:SF5">
    <property type="entry name" value="M-AAA PROTEASE-INTERACTING PROTEIN 1, MITOCHONDRIAL"/>
    <property type="match status" value="1"/>
</dbReference>
<proteinExistence type="predicted"/>
<dbReference type="PANTHER" id="PTHR13333">
    <property type="entry name" value="M-AAA PROTEASE-INTERACTING PROTEIN 1, MITOCHONDRIAL"/>
    <property type="match status" value="1"/>
</dbReference>
<sequence length="289" mass="32557">MNSLSLVHSISRKLVKKSYSGYSSMLSASVPVCSHKTSLFSQTSYSFNRFLTPNVKINSCIYPSVNVIHRNQSTNPKDGGDRNFPQPQGGRRVKPVFLAIPNPFKVIRNWCFGFIIRAYFDPDFSFRDFTEGAKQGLSIISTEMSTGQLDNIQNLVSPKLMSELQNIIGRMNLKERTSLAISVEDILYSFPHNITVHYDDKGGKFLFILMRFWCLSSYVPTEESEGYGFKIGSPPPGVSEEEFKNMGSVISCTYEFLRELTPGVAPEWTVTHIQHGKLIITETRGLPQS</sequence>
<keyword evidence="1" id="KW-0378">Hydrolase</keyword>
<dbReference type="GO" id="GO:0043022">
    <property type="term" value="F:ribosome binding"/>
    <property type="evidence" value="ECO:0007669"/>
    <property type="project" value="TreeGrafter"/>
</dbReference>
<evidence type="ECO:0000313" key="1">
    <source>
        <dbReference type="EMBL" id="KAJ8019975.1"/>
    </source>
</evidence>
<gene>
    <name evidence="1" type="ORF">HOLleu_41775</name>
</gene>
<evidence type="ECO:0000313" key="2">
    <source>
        <dbReference type="Proteomes" id="UP001152320"/>
    </source>
</evidence>
<organism evidence="1 2">
    <name type="scientific">Holothuria leucospilota</name>
    <name type="common">Black long sea cucumber</name>
    <name type="synonym">Mertensiothuria leucospilota</name>
    <dbReference type="NCBI Taxonomy" id="206669"/>
    <lineage>
        <taxon>Eukaryota</taxon>
        <taxon>Metazoa</taxon>
        <taxon>Echinodermata</taxon>
        <taxon>Eleutherozoa</taxon>
        <taxon>Echinozoa</taxon>
        <taxon>Holothuroidea</taxon>
        <taxon>Aspidochirotacea</taxon>
        <taxon>Aspidochirotida</taxon>
        <taxon>Holothuriidae</taxon>
        <taxon>Holothuria</taxon>
    </lineage>
</organism>
<dbReference type="EMBL" id="JAIZAY010000023">
    <property type="protein sequence ID" value="KAJ8019975.1"/>
    <property type="molecule type" value="Genomic_DNA"/>
</dbReference>
<reference evidence="1" key="1">
    <citation type="submission" date="2021-10" db="EMBL/GenBank/DDBJ databases">
        <title>Tropical sea cucumber genome reveals ecological adaptation and Cuvierian tubules defense mechanism.</title>
        <authorList>
            <person name="Chen T."/>
        </authorList>
    </citation>
    <scope>NUCLEOTIDE SEQUENCE</scope>
    <source>
        <strain evidence="1">Nanhai2018</strain>
        <tissue evidence="1">Muscle</tissue>
    </source>
</reference>
<accession>A0A9Q0YCY3</accession>
<dbReference type="AlphaFoldDB" id="A0A9Q0YCY3"/>
<dbReference type="OrthoDB" id="7249367at2759"/>
<name>A0A9Q0YCY3_HOLLE</name>
<keyword evidence="2" id="KW-1185">Reference proteome</keyword>
<dbReference type="GO" id="GO:0032979">
    <property type="term" value="P:protein insertion into mitochondrial inner membrane from matrix"/>
    <property type="evidence" value="ECO:0007669"/>
    <property type="project" value="TreeGrafter"/>
</dbReference>
<dbReference type="GO" id="GO:0008233">
    <property type="term" value="F:peptidase activity"/>
    <property type="evidence" value="ECO:0007669"/>
    <property type="project" value="UniProtKB-KW"/>
</dbReference>
<dbReference type="GO" id="GO:0006508">
    <property type="term" value="P:proteolysis"/>
    <property type="evidence" value="ECO:0007669"/>
    <property type="project" value="UniProtKB-KW"/>
</dbReference>
<keyword evidence="1" id="KW-0645">Protease</keyword>
<protein>
    <submittedName>
        <fullName evidence="1">M-AAA protease-interacting protein 1, mitochondrial</fullName>
    </submittedName>
</protein>
<dbReference type="GO" id="GO:0005743">
    <property type="term" value="C:mitochondrial inner membrane"/>
    <property type="evidence" value="ECO:0007669"/>
    <property type="project" value="TreeGrafter"/>
</dbReference>
<comment type="caution">
    <text evidence="1">The sequence shown here is derived from an EMBL/GenBank/DDBJ whole genome shotgun (WGS) entry which is preliminary data.</text>
</comment>